<feature type="non-terminal residue" evidence="2">
    <location>
        <position position="110"/>
    </location>
</feature>
<reference evidence="2" key="1">
    <citation type="submission" date="2021-04" db="EMBL/GenBank/DDBJ databases">
        <authorList>
            <consortium name="Molecular Ecology Group"/>
        </authorList>
    </citation>
    <scope>NUCLEOTIDE SEQUENCE</scope>
</reference>
<dbReference type="OrthoDB" id="20839at2759"/>
<feature type="region of interest" description="Disordered" evidence="1">
    <location>
        <begin position="1"/>
        <end position="55"/>
    </location>
</feature>
<protein>
    <submittedName>
        <fullName evidence="2">Uncharacterized protein</fullName>
    </submittedName>
</protein>
<dbReference type="EMBL" id="CAJHNH020008581">
    <property type="protein sequence ID" value="CAG5136867.1"/>
    <property type="molecule type" value="Genomic_DNA"/>
</dbReference>
<evidence type="ECO:0000313" key="2">
    <source>
        <dbReference type="EMBL" id="CAG5136867.1"/>
    </source>
</evidence>
<feature type="non-terminal residue" evidence="2">
    <location>
        <position position="1"/>
    </location>
</feature>
<proteinExistence type="predicted"/>
<comment type="caution">
    <text evidence="2">The sequence shown here is derived from an EMBL/GenBank/DDBJ whole genome shotgun (WGS) entry which is preliminary data.</text>
</comment>
<dbReference type="Proteomes" id="UP000678393">
    <property type="component" value="Unassembled WGS sequence"/>
</dbReference>
<evidence type="ECO:0000313" key="3">
    <source>
        <dbReference type="Proteomes" id="UP000678393"/>
    </source>
</evidence>
<gene>
    <name evidence="2" type="ORF">CUNI_LOCUS22425</name>
</gene>
<dbReference type="AlphaFoldDB" id="A0A8S4A532"/>
<organism evidence="2 3">
    <name type="scientific">Candidula unifasciata</name>
    <dbReference type="NCBI Taxonomy" id="100452"/>
    <lineage>
        <taxon>Eukaryota</taxon>
        <taxon>Metazoa</taxon>
        <taxon>Spiralia</taxon>
        <taxon>Lophotrochozoa</taxon>
        <taxon>Mollusca</taxon>
        <taxon>Gastropoda</taxon>
        <taxon>Heterobranchia</taxon>
        <taxon>Euthyneura</taxon>
        <taxon>Panpulmonata</taxon>
        <taxon>Eupulmonata</taxon>
        <taxon>Stylommatophora</taxon>
        <taxon>Helicina</taxon>
        <taxon>Helicoidea</taxon>
        <taxon>Geomitridae</taxon>
        <taxon>Candidula</taxon>
    </lineage>
</organism>
<accession>A0A8S4A532</accession>
<feature type="compositionally biased region" description="Basic and acidic residues" evidence="1">
    <location>
        <begin position="1"/>
        <end position="11"/>
    </location>
</feature>
<name>A0A8S4A532_9EUPU</name>
<sequence length="110" mass="12306">PCPSKGDKCSSDEEDEPAPRKGKAYQHSKSKQGKMSKKSPSVINKQSAAHSSHNKTAELFRKDLISAMKMADTEILHDSDYLVISDPWRQEWEKGVQVPVDEGEILPLEI</sequence>
<feature type="compositionally biased region" description="Basic residues" evidence="1">
    <location>
        <begin position="20"/>
        <end position="37"/>
    </location>
</feature>
<feature type="compositionally biased region" description="Polar residues" evidence="1">
    <location>
        <begin position="42"/>
        <end position="51"/>
    </location>
</feature>
<evidence type="ECO:0000256" key="1">
    <source>
        <dbReference type="SAM" id="MobiDB-lite"/>
    </source>
</evidence>
<keyword evidence="3" id="KW-1185">Reference proteome</keyword>